<dbReference type="Proteomes" id="UP000275749">
    <property type="component" value="Unassembled WGS sequence"/>
</dbReference>
<dbReference type="RefSeq" id="WP_123576102.1">
    <property type="nucleotide sequence ID" value="NZ_RKHG01000001.1"/>
</dbReference>
<feature type="transmembrane region" description="Helical" evidence="1">
    <location>
        <begin position="244"/>
        <end position="265"/>
    </location>
</feature>
<accession>A0A3N1ZWK8</accession>
<evidence type="ECO:0000313" key="3">
    <source>
        <dbReference type="Proteomes" id="UP000275749"/>
    </source>
</evidence>
<organism evidence="2 3">
    <name type="scientific">Luteococcus japonicus</name>
    <dbReference type="NCBI Taxonomy" id="33984"/>
    <lineage>
        <taxon>Bacteria</taxon>
        <taxon>Bacillati</taxon>
        <taxon>Actinomycetota</taxon>
        <taxon>Actinomycetes</taxon>
        <taxon>Propionibacteriales</taxon>
        <taxon>Propionibacteriaceae</taxon>
        <taxon>Luteococcus</taxon>
    </lineage>
</organism>
<keyword evidence="1" id="KW-0472">Membrane</keyword>
<feature type="transmembrane region" description="Helical" evidence="1">
    <location>
        <begin position="327"/>
        <end position="354"/>
    </location>
</feature>
<protein>
    <submittedName>
        <fullName evidence="2">Putative colanic acid polymerase</fullName>
    </submittedName>
</protein>
<reference evidence="2 3" key="1">
    <citation type="submission" date="2018-11" db="EMBL/GenBank/DDBJ databases">
        <title>Sequencing the genomes of 1000 actinobacteria strains.</title>
        <authorList>
            <person name="Klenk H.-P."/>
        </authorList>
    </citation>
    <scope>NUCLEOTIDE SEQUENCE [LARGE SCALE GENOMIC DNA]</scope>
    <source>
        <strain evidence="2 3">DSM 10546</strain>
    </source>
</reference>
<evidence type="ECO:0000313" key="2">
    <source>
        <dbReference type="EMBL" id="ROR55240.1"/>
    </source>
</evidence>
<proteinExistence type="predicted"/>
<name>A0A3N1ZWK8_9ACTN</name>
<feature type="transmembrane region" description="Helical" evidence="1">
    <location>
        <begin position="12"/>
        <end position="33"/>
    </location>
</feature>
<feature type="transmembrane region" description="Helical" evidence="1">
    <location>
        <begin position="92"/>
        <end position="114"/>
    </location>
</feature>
<comment type="caution">
    <text evidence="2">The sequence shown here is derived from an EMBL/GenBank/DDBJ whole genome shotgun (WGS) entry which is preliminary data.</text>
</comment>
<gene>
    <name evidence="2" type="ORF">EDD41_2500</name>
</gene>
<feature type="transmembrane region" description="Helical" evidence="1">
    <location>
        <begin position="180"/>
        <end position="200"/>
    </location>
</feature>
<feature type="transmembrane region" description="Helical" evidence="1">
    <location>
        <begin position="126"/>
        <end position="150"/>
    </location>
</feature>
<feature type="transmembrane region" description="Helical" evidence="1">
    <location>
        <begin position="207"/>
        <end position="238"/>
    </location>
</feature>
<feature type="transmembrane region" description="Helical" evidence="1">
    <location>
        <begin position="366"/>
        <end position="397"/>
    </location>
</feature>
<feature type="transmembrane region" description="Helical" evidence="1">
    <location>
        <begin position="65"/>
        <end position="86"/>
    </location>
</feature>
<feature type="transmembrane region" description="Helical" evidence="1">
    <location>
        <begin position="39"/>
        <end position="58"/>
    </location>
</feature>
<sequence>MSVQESGGEPKAGLHVSLLTALLVFVGVIFQHFEIVAVVGYPLTLGALAAFVLLYALTSRINRPLFGVVISLIVSMTALAAIFDPFHATPLGYVKTLGLCLVTVVFWLSALSGLEPRWPGRIDVAAVLFLALTIIVVLCALQSVLGFFGIETFFNPWGPFQYLYHYKVWMVPGSMPRAQGFYLEPSYVALTMTFLCGALLRLRHKEIATVVITAIGLLLAGSATGLAVFMLMVLAWGLGKRGRTVVISLLAAGAMVVFAGGYLISRLSSAGDSHSSANYRLIAPLPLLKYVLFHLPLGRPMGSVEQVTLEASLVNGTDVGTTIDNGLFLLVFYFGWIGLIASLTIVIGGFYWVYRAIRSKNASAPLLVWLTMCMHFNGGIFLPEFAMMMWLALALVLTRNLDPSTPHVPGDSS</sequence>
<feature type="transmembrane region" description="Helical" evidence="1">
    <location>
        <begin position="277"/>
        <end position="297"/>
    </location>
</feature>
<dbReference type="EMBL" id="RKHG01000001">
    <property type="protein sequence ID" value="ROR55240.1"/>
    <property type="molecule type" value="Genomic_DNA"/>
</dbReference>
<evidence type="ECO:0000256" key="1">
    <source>
        <dbReference type="SAM" id="Phobius"/>
    </source>
</evidence>
<keyword evidence="1" id="KW-1133">Transmembrane helix</keyword>
<dbReference type="AlphaFoldDB" id="A0A3N1ZWK8"/>
<keyword evidence="1" id="KW-0812">Transmembrane</keyword>